<dbReference type="InterPro" id="IPR006162">
    <property type="entry name" value="Ppantetheine_attach_site"/>
</dbReference>
<keyword evidence="2" id="KW-0596">Phosphopantetheine</keyword>
<dbReference type="GO" id="GO:0009366">
    <property type="term" value="C:enterobactin synthetase complex"/>
    <property type="evidence" value="ECO:0007669"/>
    <property type="project" value="TreeGrafter"/>
</dbReference>
<evidence type="ECO:0000259" key="4">
    <source>
        <dbReference type="PROSITE" id="PS50075"/>
    </source>
</evidence>
<dbReference type="Gene3D" id="3.30.559.10">
    <property type="entry name" value="Chloramphenicol acetyltransferase-like domain"/>
    <property type="match status" value="2"/>
</dbReference>
<dbReference type="InterPro" id="IPR001242">
    <property type="entry name" value="Condensation_dom"/>
</dbReference>
<reference evidence="6" key="1">
    <citation type="submission" date="2015-09" db="EMBL/GenBank/DDBJ databases">
        <title>Whole genome sequence of Pseudomonas fluorescens FW300-N2E3.</title>
        <authorList>
            <person name="Ray J."/>
            <person name="Melnyk R."/>
            <person name="Deutschbauer A."/>
        </authorList>
    </citation>
    <scope>NUCLEOTIDE SEQUENCE [LARGE SCALE GENOMIC DNA]</scope>
    <source>
        <strain evidence="6">FW300-N2E3</strain>
    </source>
</reference>
<dbReference type="SUPFAM" id="SSF47336">
    <property type="entry name" value="ACP-like"/>
    <property type="match status" value="1"/>
</dbReference>
<evidence type="ECO:0000313" key="6">
    <source>
        <dbReference type="Proteomes" id="UP000066487"/>
    </source>
</evidence>
<comment type="cofactor">
    <cofactor evidence="1">
        <name>pantetheine 4'-phosphate</name>
        <dbReference type="ChEBI" id="CHEBI:47942"/>
    </cofactor>
</comment>
<organism evidence="5 6">
    <name type="scientific">Pseudomonas fluorescens</name>
    <dbReference type="NCBI Taxonomy" id="294"/>
    <lineage>
        <taxon>Bacteria</taxon>
        <taxon>Pseudomonadati</taxon>
        <taxon>Pseudomonadota</taxon>
        <taxon>Gammaproteobacteria</taxon>
        <taxon>Pseudomonadales</taxon>
        <taxon>Pseudomonadaceae</taxon>
        <taxon>Pseudomonas</taxon>
    </lineage>
</organism>
<dbReference type="AlphaFoldDB" id="A0A0N9VTS9"/>
<dbReference type="PANTHER" id="PTHR45527">
    <property type="entry name" value="NONRIBOSOMAL PEPTIDE SYNTHETASE"/>
    <property type="match status" value="1"/>
</dbReference>
<dbReference type="GO" id="GO:0005829">
    <property type="term" value="C:cytosol"/>
    <property type="evidence" value="ECO:0007669"/>
    <property type="project" value="TreeGrafter"/>
</dbReference>
<sequence>MMELSPDSLPKLSVNGHEEHIWLLQQQYPERILKHLCAWRLDADVDLSRLELAIKAVIEALPDLNARYQFNDDGEVDKIHASDWKSCVELIRSHSDAEATEQLLSRQAASWDAQSQPPFKALMIQTRQNVILAFVIHQILDQTCQEIDLYRGVLNAYVGHSTSDTPWLRRQADGKDAAPAASAPNARPVANSSEVAAIILGEFRGALAEPDMQLTDDFFDFGGHSLLATRIIGKLLSSHGIEVQFNDFFSAPTAEALASRAHVIAHDNPAASAPGLPQDVQRAPFALAQASLGRAYVAYGFGTIFNLPFALDFLDNVDEALFEQAFRDLLIRHASLRTTFHFQDAEAYQQIVPVAQLSHYKWFWPSHESRGATLESEAAYQFDLARELPLRVRFIYDSQRKRQTLSLLIHHMAIDEWSLNVMMEELAQAYLARAADKAPTWEAPARSFHEFAVQEQSTGVNQQHLDYWTSLLRDATRGLTLPSPDHQASAPAEAASTKAQWFEIKPDQDLTDNLYAFARQNNSSLFGVVYTAIALSLHKLGDLQDLVIGTSASGRTDPGFYETVGYFTTMVAHRVQFDPQQTVGTLIENVTHLINDSMAYADVPMETIQQALGMTAADGLLFDVYIQIHANNALNGTLNTPDAGTIRYRQIDPDKNQSMFGIQFEILENLIDGKRSLRLVITYRSERYSAEQMARLSAMIDHVFARFTTPDAAGIALNHIHA</sequence>
<reference evidence="5 6" key="2">
    <citation type="journal article" date="2018" name="Nature">
        <title>Mutant phenotypes for thousands of bacterial genes of unknown function.</title>
        <authorList>
            <person name="Price M.N."/>
            <person name="Wetmore K.M."/>
            <person name="Waters R.J."/>
            <person name="Callaghan M."/>
            <person name="Ray J."/>
            <person name="Liu H."/>
            <person name="Kuehl J.V."/>
            <person name="Melnyk R.A."/>
            <person name="Lamson J.S."/>
            <person name="Suh Y."/>
            <person name="Carlson H.K."/>
            <person name="Esquivel Z."/>
            <person name="Sadeeshkumar H."/>
            <person name="Chakraborty R."/>
            <person name="Zane G.M."/>
            <person name="Rubin B.E."/>
            <person name="Wall J.D."/>
            <person name="Visel A."/>
            <person name="Bristow J."/>
            <person name="Blow M.J."/>
            <person name="Arkin A.P."/>
            <person name="Deutschbauer A.M."/>
        </authorList>
    </citation>
    <scope>NUCLEOTIDE SEQUENCE [LARGE SCALE GENOMIC DNA]</scope>
    <source>
        <strain evidence="5 6">FW300-N2E3</strain>
    </source>
</reference>
<protein>
    <submittedName>
        <fullName evidence="5">Non ribosomal peptide synthetase BasB</fullName>
    </submittedName>
</protein>
<dbReference type="GO" id="GO:0009239">
    <property type="term" value="P:enterobactin biosynthetic process"/>
    <property type="evidence" value="ECO:0007669"/>
    <property type="project" value="TreeGrafter"/>
</dbReference>
<dbReference type="InterPro" id="IPR036736">
    <property type="entry name" value="ACP-like_sf"/>
</dbReference>
<dbReference type="GO" id="GO:0047527">
    <property type="term" value="F:2,3-dihydroxybenzoate-serine ligase activity"/>
    <property type="evidence" value="ECO:0007669"/>
    <property type="project" value="TreeGrafter"/>
</dbReference>
<dbReference type="InterPro" id="IPR023213">
    <property type="entry name" value="CAT-like_dom_sf"/>
</dbReference>
<dbReference type="InterPro" id="IPR009081">
    <property type="entry name" value="PP-bd_ACP"/>
</dbReference>
<evidence type="ECO:0000256" key="2">
    <source>
        <dbReference type="ARBA" id="ARBA00022450"/>
    </source>
</evidence>
<name>A0A0N9VTS9_PSEFL</name>
<dbReference type="Pfam" id="PF00550">
    <property type="entry name" value="PP-binding"/>
    <property type="match status" value="1"/>
</dbReference>
<gene>
    <name evidence="5" type="ORF">AO353_24015</name>
</gene>
<evidence type="ECO:0000256" key="1">
    <source>
        <dbReference type="ARBA" id="ARBA00001957"/>
    </source>
</evidence>
<dbReference type="SUPFAM" id="SSF52777">
    <property type="entry name" value="CoA-dependent acyltransferases"/>
    <property type="match status" value="3"/>
</dbReference>
<proteinExistence type="predicted"/>
<dbReference type="GO" id="GO:0031177">
    <property type="term" value="F:phosphopantetheine binding"/>
    <property type="evidence" value="ECO:0007669"/>
    <property type="project" value="TreeGrafter"/>
</dbReference>
<dbReference type="Gene3D" id="3.30.559.30">
    <property type="entry name" value="Nonribosomal peptide synthetase, condensation domain"/>
    <property type="match status" value="1"/>
</dbReference>
<evidence type="ECO:0000256" key="3">
    <source>
        <dbReference type="ARBA" id="ARBA00022553"/>
    </source>
</evidence>
<feature type="domain" description="Carrier" evidence="4">
    <location>
        <begin position="190"/>
        <end position="265"/>
    </location>
</feature>
<dbReference type="OrthoDB" id="9757559at2"/>
<dbReference type="EMBL" id="CP012830">
    <property type="protein sequence ID" value="ALI03984.1"/>
    <property type="molecule type" value="Genomic_DNA"/>
</dbReference>
<dbReference type="Gene3D" id="1.10.1200.10">
    <property type="entry name" value="ACP-like"/>
    <property type="match status" value="1"/>
</dbReference>
<dbReference type="PANTHER" id="PTHR45527:SF1">
    <property type="entry name" value="FATTY ACID SYNTHASE"/>
    <property type="match status" value="1"/>
</dbReference>
<dbReference type="PROSITE" id="PS50075">
    <property type="entry name" value="CARRIER"/>
    <property type="match status" value="1"/>
</dbReference>
<evidence type="ECO:0000313" key="5">
    <source>
        <dbReference type="EMBL" id="ALI03984.1"/>
    </source>
</evidence>
<dbReference type="Proteomes" id="UP000066487">
    <property type="component" value="Chromosome"/>
</dbReference>
<dbReference type="GO" id="GO:0043041">
    <property type="term" value="P:amino acid activation for nonribosomal peptide biosynthetic process"/>
    <property type="evidence" value="ECO:0007669"/>
    <property type="project" value="TreeGrafter"/>
</dbReference>
<dbReference type="RefSeq" id="WP_054597219.1">
    <property type="nucleotide sequence ID" value="NZ_CP012830.1"/>
</dbReference>
<dbReference type="PROSITE" id="PS00012">
    <property type="entry name" value="PHOSPHOPANTETHEINE"/>
    <property type="match status" value="1"/>
</dbReference>
<dbReference type="Pfam" id="PF00668">
    <property type="entry name" value="Condensation"/>
    <property type="match status" value="1"/>
</dbReference>
<accession>A0A0N9VTS9</accession>
<keyword evidence="3" id="KW-0597">Phosphoprotein</keyword>